<dbReference type="Proteomes" id="UP001589610">
    <property type="component" value="Unassembled WGS sequence"/>
</dbReference>
<feature type="transmembrane region" description="Helical" evidence="1">
    <location>
        <begin position="166"/>
        <end position="191"/>
    </location>
</feature>
<evidence type="ECO:0000256" key="1">
    <source>
        <dbReference type="SAM" id="Phobius"/>
    </source>
</evidence>
<proteinExistence type="predicted"/>
<evidence type="ECO:0000313" key="2">
    <source>
        <dbReference type="EMBL" id="MFB9674748.1"/>
    </source>
</evidence>
<organism evidence="2 3">
    <name type="scientific">Streptosporangium vulgare</name>
    <dbReference type="NCBI Taxonomy" id="46190"/>
    <lineage>
        <taxon>Bacteria</taxon>
        <taxon>Bacillati</taxon>
        <taxon>Actinomycetota</taxon>
        <taxon>Actinomycetes</taxon>
        <taxon>Streptosporangiales</taxon>
        <taxon>Streptosporangiaceae</taxon>
        <taxon>Streptosporangium</taxon>
    </lineage>
</organism>
<feature type="transmembrane region" description="Helical" evidence="1">
    <location>
        <begin position="79"/>
        <end position="100"/>
    </location>
</feature>
<dbReference type="EMBL" id="JBHMBS010000002">
    <property type="protein sequence ID" value="MFB9674748.1"/>
    <property type="molecule type" value="Genomic_DNA"/>
</dbReference>
<comment type="caution">
    <text evidence="2">The sequence shown here is derived from an EMBL/GenBank/DDBJ whole genome shotgun (WGS) entry which is preliminary data.</text>
</comment>
<evidence type="ECO:0000313" key="3">
    <source>
        <dbReference type="Proteomes" id="UP001589610"/>
    </source>
</evidence>
<feature type="transmembrane region" description="Helical" evidence="1">
    <location>
        <begin position="44"/>
        <end position="67"/>
    </location>
</feature>
<name>A0ABV5TAH0_9ACTN</name>
<feature type="transmembrane region" description="Helical" evidence="1">
    <location>
        <begin position="134"/>
        <end position="154"/>
    </location>
</feature>
<protein>
    <submittedName>
        <fullName evidence="2">Uncharacterized protein</fullName>
    </submittedName>
</protein>
<keyword evidence="3" id="KW-1185">Reference proteome</keyword>
<gene>
    <name evidence="2" type="ORF">ACFFRH_04545</name>
</gene>
<sequence>MSDIPSVESGITARSSLLHATITVFGVLAACAAIAAVVNARFLLFFWGYIDEITYFSSLILITPALLRILRPPARWQRCVLASGALWPVAALVCLQLYGSTVYMDSWSPREMVSDSMGVWFVVIGCMTWRHSKIAALAILMTGSWLLLSILLYTGTVWGDAGPSDALITVLTGLNEISLLAFAFWAAWIAYRLLIHGRRDPATRAKIASARP</sequence>
<accession>A0ABV5TAH0</accession>
<dbReference type="RefSeq" id="WP_344742894.1">
    <property type="nucleotide sequence ID" value="NZ_BAAAWW010000010.1"/>
</dbReference>
<keyword evidence="1" id="KW-1133">Transmembrane helix</keyword>
<keyword evidence="1" id="KW-0472">Membrane</keyword>
<keyword evidence="1" id="KW-0812">Transmembrane</keyword>
<reference evidence="2 3" key="1">
    <citation type="submission" date="2024-09" db="EMBL/GenBank/DDBJ databases">
        <authorList>
            <person name="Sun Q."/>
            <person name="Mori K."/>
        </authorList>
    </citation>
    <scope>NUCLEOTIDE SEQUENCE [LARGE SCALE GENOMIC DNA]</scope>
    <source>
        <strain evidence="2 3">JCM 3028</strain>
    </source>
</reference>
<feature type="transmembrane region" description="Helical" evidence="1">
    <location>
        <begin position="17"/>
        <end position="38"/>
    </location>
</feature>